<dbReference type="Pfam" id="PF00849">
    <property type="entry name" value="PseudoU_synth_2"/>
    <property type="match status" value="1"/>
</dbReference>
<evidence type="ECO:0000313" key="4">
    <source>
        <dbReference type="Proteomes" id="UP001253545"/>
    </source>
</evidence>
<proteinExistence type="inferred from homology"/>
<gene>
    <name evidence="3" type="ORF">RM552_03440</name>
</gene>
<comment type="caution">
    <text evidence="3">The sequence shown here is derived from an EMBL/GenBank/DDBJ whole genome shotgun (WGS) entry which is preliminary data.</text>
</comment>
<dbReference type="InterPro" id="IPR050188">
    <property type="entry name" value="RluA_PseudoU_synthase"/>
</dbReference>
<accession>A0ABU2ZMP4</accession>
<dbReference type="PANTHER" id="PTHR21600:SF87">
    <property type="entry name" value="RNA PSEUDOURIDYLATE SYNTHASE DOMAIN-CONTAINING PROTEIN 1"/>
    <property type="match status" value="1"/>
</dbReference>
<name>A0ABU2ZMP4_9ALTE</name>
<evidence type="ECO:0000256" key="1">
    <source>
        <dbReference type="ARBA" id="ARBA00010876"/>
    </source>
</evidence>
<sequence length="257" mass="28856">MSHPAIIIEHDDFVVVNKPSGVSMHQGSNAHNNKNVQTILAWALQIGLTCPLYLVHRLDTHTSGCLLLAKHKSPAAALSALFENRQITKFYIALSDKKSSKKQGRISTDMVKSRNGSYKLASSTKSPAVTFFQRQTLNQATKLVSHAPRYLYYLKPITGKTHQLRVALKSLGSTILGDSRYKGAVADRLYLHSLMLNFTYLGENFSCTALPTQGAFFDKDLLGQMKDPTSFNWPRYQHPNRAKNRVENAKNNMIEYK</sequence>
<dbReference type="RefSeq" id="WP_311367390.1">
    <property type="nucleotide sequence ID" value="NZ_JAVRHX010000001.1"/>
</dbReference>
<reference evidence="3 4" key="1">
    <citation type="submission" date="2023-09" db="EMBL/GenBank/DDBJ databases">
        <authorList>
            <person name="Rey-Velasco X."/>
        </authorList>
    </citation>
    <scope>NUCLEOTIDE SEQUENCE [LARGE SCALE GENOMIC DNA]</scope>
    <source>
        <strain evidence="3 4">P117</strain>
    </source>
</reference>
<organism evidence="3 4">
    <name type="scientific">Glaciecola petra</name>
    <dbReference type="NCBI Taxonomy" id="3075602"/>
    <lineage>
        <taxon>Bacteria</taxon>
        <taxon>Pseudomonadati</taxon>
        <taxon>Pseudomonadota</taxon>
        <taxon>Gammaproteobacteria</taxon>
        <taxon>Alteromonadales</taxon>
        <taxon>Alteromonadaceae</taxon>
        <taxon>Glaciecola</taxon>
    </lineage>
</organism>
<evidence type="ECO:0000259" key="2">
    <source>
        <dbReference type="Pfam" id="PF00849"/>
    </source>
</evidence>
<keyword evidence="4" id="KW-1185">Reference proteome</keyword>
<dbReference type="Proteomes" id="UP001253545">
    <property type="component" value="Unassembled WGS sequence"/>
</dbReference>
<dbReference type="SUPFAM" id="SSF55120">
    <property type="entry name" value="Pseudouridine synthase"/>
    <property type="match status" value="1"/>
</dbReference>
<dbReference type="PROSITE" id="PS01129">
    <property type="entry name" value="PSI_RLU"/>
    <property type="match status" value="1"/>
</dbReference>
<protein>
    <submittedName>
        <fullName evidence="3">Pseudouridine synthase</fullName>
    </submittedName>
</protein>
<dbReference type="Gene3D" id="3.30.2350.10">
    <property type="entry name" value="Pseudouridine synthase"/>
    <property type="match status" value="1"/>
</dbReference>
<dbReference type="InterPro" id="IPR006145">
    <property type="entry name" value="PsdUridine_synth_RsuA/RluA"/>
</dbReference>
<dbReference type="InterPro" id="IPR020103">
    <property type="entry name" value="PsdUridine_synth_cat_dom_sf"/>
</dbReference>
<comment type="similarity">
    <text evidence="1">Belongs to the pseudouridine synthase RluA family.</text>
</comment>
<dbReference type="EMBL" id="JAVRHX010000001">
    <property type="protein sequence ID" value="MDT0593895.1"/>
    <property type="molecule type" value="Genomic_DNA"/>
</dbReference>
<evidence type="ECO:0000313" key="3">
    <source>
        <dbReference type="EMBL" id="MDT0593895.1"/>
    </source>
</evidence>
<dbReference type="InterPro" id="IPR006224">
    <property type="entry name" value="PsdUridine_synth_RluA-like_CS"/>
</dbReference>
<dbReference type="PANTHER" id="PTHR21600">
    <property type="entry name" value="MITOCHONDRIAL RNA PSEUDOURIDINE SYNTHASE"/>
    <property type="match status" value="1"/>
</dbReference>
<dbReference type="CDD" id="cd02869">
    <property type="entry name" value="PseudoU_synth_RluA_like"/>
    <property type="match status" value="1"/>
</dbReference>
<feature type="domain" description="Pseudouridine synthase RsuA/RluA-like" evidence="2">
    <location>
        <begin position="12"/>
        <end position="169"/>
    </location>
</feature>